<dbReference type="InterPro" id="IPR036364">
    <property type="entry name" value="SEA_dom_sf"/>
</dbReference>
<evidence type="ECO:0008006" key="17">
    <source>
        <dbReference type="Google" id="ProtNLM"/>
    </source>
</evidence>
<dbReference type="InterPro" id="IPR001881">
    <property type="entry name" value="EGF-like_Ca-bd_dom"/>
</dbReference>
<dbReference type="EMBL" id="CM012455">
    <property type="protein sequence ID" value="RVE59503.1"/>
    <property type="molecule type" value="Genomic_DNA"/>
</dbReference>
<keyword evidence="2" id="KW-1003">Cell membrane</keyword>
<evidence type="ECO:0000256" key="1">
    <source>
        <dbReference type="ARBA" id="ARBA00004236"/>
    </source>
</evidence>
<reference evidence="15 16" key="1">
    <citation type="submission" date="2018-11" db="EMBL/GenBank/DDBJ databases">
        <authorList>
            <person name="Lopez-Roques C."/>
            <person name="Donnadieu C."/>
            <person name="Bouchez O."/>
            <person name="Klopp C."/>
            <person name="Cabau C."/>
            <person name="Zahm M."/>
        </authorList>
    </citation>
    <scope>NUCLEOTIDE SEQUENCE [LARGE SCALE GENOMIC DNA]</scope>
    <source>
        <strain evidence="15">RS831</strain>
        <tissue evidence="15">Whole body</tissue>
    </source>
</reference>
<dbReference type="OrthoDB" id="8938333at2759"/>
<dbReference type="InterPro" id="IPR000082">
    <property type="entry name" value="SEA_dom"/>
</dbReference>
<feature type="compositionally biased region" description="Polar residues" evidence="10">
    <location>
        <begin position="362"/>
        <end position="404"/>
    </location>
</feature>
<evidence type="ECO:0000256" key="3">
    <source>
        <dbReference type="ARBA" id="ARBA00022536"/>
    </source>
</evidence>
<dbReference type="GO" id="GO:0005886">
    <property type="term" value="C:plasma membrane"/>
    <property type="evidence" value="ECO:0007669"/>
    <property type="project" value="UniProtKB-SubCell"/>
</dbReference>
<evidence type="ECO:0000256" key="5">
    <source>
        <dbReference type="ARBA" id="ARBA00022737"/>
    </source>
</evidence>
<protein>
    <recommendedName>
        <fullName evidence="17">EGF-like domain-containing protein</fullName>
    </recommendedName>
</protein>
<keyword evidence="11" id="KW-1133">Transmembrane helix</keyword>
<evidence type="ECO:0000259" key="14">
    <source>
        <dbReference type="PROSITE" id="PS50026"/>
    </source>
</evidence>
<gene>
    <name evidence="15" type="ORF">OJAV_G00189190</name>
</gene>
<accession>A0A3S2P7N6</accession>
<sequence>MAQRFFVFCLFGIVVALLGSPTTTKPDPCDSNPCGSGSTCEARAGNFTCLCLPGDSYNKEAKVCQKAKVFPGQVSIPNFIYESALSDKTSTAFKHASDKIIAAMDKAFEENLDYLGCVVVEIREKEARMTRAAEAEAIVDLSFISDSDATGAIVEETITDCADCGLTFVATDLCERNSCEVTSTDCIASDGSFSCVCKKGYITSNFTERVCLACTSGKKAVNSESCEECDFGYSGFNCSENWQLILVIVGAILGGLALIFLISLIVVSVKSPKKKFKSEEEEDVKPYVSHFSTKAPLGGRSMKNDYTSQTNAPAGVSRIPRATTIPDNRSNMEMMQSNSRQNLISSHRNSWLGEDQDGPYSRPNNSYAQTRPQNNPYSQTQAQYNPYAQSQGHSNSYYSSDRFN</sequence>
<keyword evidence="6 11" id="KW-0472">Membrane</keyword>
<dbReference type="PROSITE" id="PS50024">
    <property type="entry name" value="SEA"/>
    <property type="match status" value="1"/>
</dbReference>
<dbReference type="PANTHER" id="PTHR24037">
    <property type="entry name" value="HEART DEVELOPMENT PROTEIN WITH EGF-LIKE DOMAINS 1"/>
    <property type="match status" value="1"/>
</dbReference>
<keyword evidence="5" id="KW-0677">Repeat</keyword>
<dbReference type="Gene3D" id="3.30.70.960">
    <property type="entry name" value="SEA domain"/>
    <property type="match status" value="1"/>
</dbReference>
<evidence type="ECO:0000256" key="7">
    <source>
        <dbReference type="ARBA" id="ARBA00023157"/>
    </source>
</evidence>
<keyword evidence="4 12" id="KW-0732">Signal</keyword>
<feature type="transmembrane region" description="Helical" evidence="11">
    <location>
        <begin position="244"/>
        <end position="267"/>
    </location>
</feature>
<evidence type="ECO:0000256" key="2">
    <source>
        <dbReference type="ARBA" id="ARBA00022475"/>
    </source>
</evidence>
<comment type="caution">
    <text evidence="9">Lacks conserved residue(s) required for the propagation of feature annotation.</text>
</comment>
<evidence type="ECO:0000256" key="11">
    <source>
        <dbReference type="SAM" id="Phobius"/>
    </source>
</evidence>
<feature type="chain" id="PRO_5018552066" description="EGF-like domain-containing protein" evidence="12">
    <location>
        <begin position="17"/>
        <end position="404"/>
    </location>
</feature>
<evidence type="ECO:0000259" key="13">
    <source>
        <dbReference type="PROSITE" id="PS50024"/>
    </source>
</evidence>
<dbReference type="GO" id="GO:0005509">
    <property type="term" value="F:calcium ion binding"/>
    <property type="evidence" value="ECO:0007669"/>
    <property type="project" value="InterPro"/>
</dbReference>
<keyword evidence="11" id="KW-0812">Transmembrane</keyword>
<dbReference type="SUPFAM" id="SSF57196">
    <property type="entry name" value="EGF/Laminin"/>
    <property type="match status" value="1"/>
</dbReference>
<feature type="domain" description="EGF-like" evidence="14">
    <location>
        <begin position="25"/>
        <end position="65"/>
    </location>
</feature>
<proteinExistence type="predicted"/>
<dbReference type="CDD" id="cd00054">
    <property type="entry name" value="EGF_CA"/>
    <property type="match status" value="1"/>
</dbReference>
<keyword evidence="16" id="KW-1185">Reference proteome</keyword>
<dbReference type="SMART" id="SM00179">
    <property type="entry name" value="EGF_CA"/>
    <property type="match status" value="2"/>
</dbReference>
<dbReference type="Proteomes" id="UP000283210">
    <property type="component" value="Chromosome 19"/>
</dbReference>
<keyword evidence="8" id="KW-0325">Glycoprotein</keyword>
<keyword evidence="7" id="KW-1015">Disulfide bond</keyword>
<evidence type="ECO:0000313" key="15">
    <source>
        <dbReference type="EMBL" id="RVE59503.1"/>
    </source>
</evidence>
<feature type="compositionally biased region" description="Polar residues" evidence="10">
    <location>
        <begin position="325"/>
        <end position="349"/>
    </location>
</feature>
<organism evidence="15 16">
    <name type="scientific">Oryzias javanicus</name>
    <name type="common">Javanese ricefish</name>
    <name type="synonym">Aplocheilus javanicus</name>
    <dbReference type="NCBI Taxonomy" id="123683"/>
    <lineage>
        <taxon>Eukaryota</taxon>
        <taxon>Metazoa</taxon>
        <taxon>Chordata</taxon>
        <taxon>Craniata</taxon>
        <taxon>Vertebrata</taxon>
        <taxon>Euteleostomi</taxon>
        <taxon>Actinopterygii</taxon>
        <taxon>Neopterygii</taxon>
        <taxon>Teleostei</taxon>
        <taxon>Neoteleostei</taxon>
        <taxon>Acanthomorphata</taxon>
        <taxon>Ovalentaria</taxon>
        <taxon>Atherinomorphae</taxon>
        <taxon>Beloniformes</taxon>
        <taxon>Adrianichthyidae</taxon>
        <taxon>Oryziinae</taxon>
        <taxon>Oryzias</taxon>
    </lineage>
</organism>
<evidence type="ECO:0000256" key="9">
    <source>
        <dbReference type="PROSITE-ProRule" id="PRU00076"/>
    </source>
</evidence>
<feature type="signal peptide" evidence="12">
    <location>
        <begin position="1"/>
        <end position="16"/>
    </location>
</feature>
<dbReference type="Pfam" id="PF01390">
    <property type="entry name" value="SEA"/>
    <property type="match status" value="1"/>
</dbReference>
<evidence type="ECO:0000256" key="6">
    <source>
        <dbReference type="ARBA" id="ARBA00023136"/>
    </source>
</evidence>
<dbReference type="SUPFAM" id="SSF82671">
    <property type="entry name" value="SEA domain"/>
    <property type="match status" value="1"/>
</dbReference>
<evidence type="ECO:0000256" key="4">
    <source>
        <dbReference type="ARBA" id="ARBA00022729"/>
    </source>
</evidence>
<dbReference type="InterPro" id="IPR000742">
    <property type="entry name" value="EGF"/>
</dbReference>
<evidence type="ECO:0000313" key="16">
    <source>
        <dbReference type="Proteomes" id="UP000283210"/>
    </source>
</evidence>
<evidence type="ECO:0000256" key="12">
    <source>
        <dbReference type="SAM" id="SignalP"/>
    </source>
</evidence>
<dbReference type="PROSITE" id="PS50026">
    <property type="entry name" value="EGF_3"/>
    <property type="match status" value="1"/>
</dbReference>
<dbReference type="AlphaFoldDB" id="A0A3S2P7N6"/>
<dbReference type="PANTHER" id="PTHR24037:SF10">
    <property type="entry name" value="MUCIN-13"/>
    <property type="match status" value="1"/>
</dbReference>
<comment type="subcellular location">
    <subcellularLocation>
        <location evidence="1">Cell membrane</location>
    </subcellularLocation>
</comment>
<dbReference type="SMART" id="SM00181">
    <property type="entry name" value="EGF"/>
    <property type="match status" value="2"/>
</dbReference>
<name>A0A3S2P7N6_ORYJA</name>
<evidence type="ECO:0000256" key="10">
    <source>
        <dbReference type="SAM" id="MobiDB-lite"/>
    </source>
</evidence>
<keyword evidence="3 9" id="KW-0245">EGF-like domain</keyword>
<feature type="domain" description="SEA" evidence="13">
    <location>
        <begin position="66"/>
        <end position="193"/>
    </location>
</feature>
<feature type="region of interest" description="Disordered" evidence="10">
    <location>
        <begin position="295"/>
        <end position="404"/>
    </location>
</feature>
<dbReference type="Gene3D" id="2.10.25.10">
    <property type="entry name" value="Laminin"/>
    <property type="match status" value="1"/>
</dbReference>
<evidence type="ECO:0000256" key="8">
    <source>
        <dbReference type="ARBA" id="ARBA00023180"/>
    </source>
</evidence>
<reference evidence="15 16" key="2">
    <citation type="submission" date="2019-01" db="EMBL/GenBank/DDBJ databases">
        <title>A chromosome length genome reference of the Java medaka (oryzias javanicus).</title>
        <authorList>
            <person name="Herpin A."/>
            <person name="Takehana Y."/>
            <person name="Naruse K."/>
            <person name="Ansai S."/>
            <person name="Kawaguchi M."/>
        </authorList>
    </citation>
    <scope>NUCLEOTIDE SEQUENCE [LARGE SCALE GENOMIC DNA]</scope>
    <source>
        <strain evidence="15">RS831</strain>
        <tissue evidence="15">Whole body</tissue>
    </source>
</reference>